<evidence type="ECO:0000313" key="2">
    <source>
        <dbReference type="EMBL" id="BED92388.1"/>
    </source>
</evidence>
<feature type="coiled-coil region" evidence="1">
    <location>
        <begin position="45"/>
        <end position="79"/>
    </location>
</feature>
<dbReference type="Proteomes" id="UP001335720">
    <property type="component" value="Chromosome"/>
</dbReference>
<accession>A0AA48HVY9</accession>
<dbReference type="AlphaFoldDB" id="A0AA48HVY9"/>
<proteinExistence type="predicted"/>
<dbReference type="KEGG" id="ptrh:RsTaC01_0091"/>
<gene>
    <name evidence="2" type="ORF">RsTaC01_0091</name>
</gene>
<sequence length="216" mass="24773">MKKNNINFTKIEGEVDEIHKIINTLKKCRKNLNQLHEYIGIGKKTENVENDASRIIEKIKNAEKLIEKIEEKALKVVEMLGRVNSESAKLKINLGDIYYDKGTNFAGTDLKNILRRELDKNFRDSLLDVTYDSYVNAVKEELKFYESVVEKCKRNMLKIGAGFTEYNLVSFFSNLNNTIKEIQNYIATYVKGKKASGGVIFNSETLKTLANMLMLV</sequence>
<name>A0AA48HVY9_9FIRM</name>
<organism evidence="2">
    <name type="scientific">Candidatus Paraimprobicoccus trichonymphae</name>
    <dbReference type="NCBI Taxonomy" id="3033793"/>
    <lineage>
        <taxon>Bacteria</taxon>
        <taxon>Bacillati</taxon>
        <taxon>Bacillota</taxon>
        <taxon>Clostridia</taxon>
        <taxon>Candidatus Paraimprobicoccus</taxon>
    </lineage>
</organism>
<protein>
    <submittedName>
        <fullName evidence="2">Uncharacterized protein</fullName>
    </submittedName>
</protein>
<dbReference type="EMBL" id="AP027925">
    <property type="protein sequence ID" value="BED92388.1"/>
    <property type="molecule type" value="Genomic_DNA"/>
</dbReference>
<evidence type="ECO:0000256" key="1">
    <source>
        <dbReference type="SAM" id="Coils"/>
    </source>
</evidence>
<reference evidence="2" key="1">
    <citation type="journal article" date="2023" name="ISME J.">
        <title>Emergence of putative energy parasites within Clostridia revealed by genome analysis of a novel endosymbiotic clade.</title>
        <authorList>
            <person name="Takahashi K."/>
            <person name="Kuwahara H."/>
            <person name="Horikawa Y."/>
            <person name="Izawa K."/>
            <person name="Kato D."/>
            <person name="Inagaki T."/>
            <person name="Yuki M."/>
            <person name="Ohkuma M."/>
            <person name="Hongoh Y."/>
        </authorList>
    </citation>
    <scope>NUCLEOTIDE SEQUENCE</scope>
    <source>
        <strain evidence="2">RsTa-C01</strain>
    </source>
</reference>
<keyword evidence="1" id="KW-0175">Coiled coil</keyword>